<evidence type="ECO:0000313" key="3">
    <source>
        <dbReference type="EMBL" id="KAL1891921.1"/>
    </source>
</evidence>
<sequence>MSAAVATLLDKPYSNRSSSKAGFTGPARVGQTILASSIINAVRDSCPTQNRKTFIVIDVLDELDPDEQQELIEILQPKNINGDFQGTLKLLITSREVEGFFDKAETFATCEIAADDKDIAAFIDHQLEKNKKDNKIIAKLLSENPDLKKPIKSAVLEKARSM</sequence>
<accession>A0ABR3YU82</accession>
<organism evidence="3 4">
    <name type="scientific">Ceratocystis pirilliformis</name>
    <dbReference type="NCBI Taxonomy" id="259994"/>
    <lineage>
        <taxon>Eukaryota</taxon>
        <taxon>Fungi</taxon>
        <taxon>Dikarya</taxon>
        <taxon>Ascomycota</taxon>
        <taxon>Pezizomycotina</taxon>
        <taxon>Sordariomycetes</taxon>
        <taxon>Hypocreomycetidae</taxon>
        <taxon>Microascales</taxon>
        <taxon>Ceratocystidaceae</taxon>
        <taxon>Ceratocystis</taxon>
    </lineage>
</organism>
<dbReference type="Pfam" id="PF24883">
    <property type="entry name" value="NPHP3_N"/>
    <property type="match status" value="1"/>
</dbReference>
<reference evidence="3 4" key="1">
    <citation type="journal article" date="2024" name="IMA Fungus">
        <title>IMA Genome - F19 : A genome assembly and annotation guide to empower mycologists, including annotated draft genome sequences of Ceratocystis pirilliformis, Diaporthe australafricana, Fusarium ophioides, Paecilomyces lecythidis, and Sporothrix stenoceras.</title>
        <authorList>
            <person name="Aylward J."/>
            <person name="Wilson A.M."/>
            <person name="Visagie C.M."/>
            <person name="Spraker J."/>
            <person name="Barnes I."/>
            <person name="Buitendag C."/>
            <person name="Ceriani C."/>
            <person name="Del Mar Angel L."/>
            <person name="du Plessis D."/>
            <person name="Fuchs T."/>
            <person name="Gasser K."/>
            <person name="Kramer D."/>
            <person name="Li W."/>
            <person name="Munsamy K."/>
            <person name="Piso A."/>
            <person name="Price J.L."/>
            <person name="Sonnekus B."/>
            <person name="Thomas C."/>
            <person name="van der Nest A."/>
            <person name="van Dijk A."/>
            <person name="van Heerden A."/>
            <person name="van Vuuren N."/>
            <person name="Yilmaz N."/>
            <person name="Duong T.A."/>
            <person name="van der Merwe N.A."/>
            <person name="Wingfield M.J."/>
            <person name="Wingfield B.D."/>
        </authorList>
    </citation>
    <scope>NUCLEOTIDE SEQUENCE [LARGE SCALE GENOMIC DNA]</scope>
    <source>
        <strain evidence="3 4">CMW 12675</strain>
    </source>
</reference>
<evidence type="ECO:0000259" key="2">
    <source>
        <dbReference type="Pfam" id="PF24883"/>
    </source>
</evidence>
<keyword evidence="1" id="KW-0677">Repeat</keyword>
<keyword evidence="4" id="KW-1185">Reference proteome</keyword>
<comment type="caution">
    <text evidence="3">The sequence shown here is derived from an EMBL/GenBank/DDBJ whole genome shotgun (WGS) entry which is preliminary data.</text>
</comment>
<dbReference type="InterPro" id="IPR056884">
    <property type="entry name" value="NPHP3-like_N"/>
</dbReference>
<gene>
    <name evidence="3" type="ORF">Cpir12675_004752</name>
</gene>
<feature type="domain" description="Nephrocystin 3-like N-terminal" evidence="2">
    <location>
        <begin position="46"/>
        <end position="95"/>
    </location>
</feature>
<protein>
    <recommendedName>
        <fullName evidence="2">Nephrocystin 3-like N-terminal domain-containing protein</fullName>
    </recommendedName>
</protein>
<name>A0ABR3YU82_9PEZI</name>
<evidence type="ECO:0000313" key="4">
    <source>
        <dbReference type="Proteomes" id="UP001583280"/>
    </source>
</evidence>
<evidence type="ECO:0000256" key="1">
    <source>
        <dbReference type="ARBA" id="ARBA00022737"/>
    </source>
</evidence>
<dbReference type="Proteomes" id="UP001583280">
    <property type="component" value="Unassembled WGS sequence"/>
</dbReference>
<proteinExistence type="predicted"/>
<dbReference type="EMBL" id="JAWDJO010000142">
    <property type="protein sequence ID" value="KAL1891921.1"/>
    <property type="molecule type" value="Genomic_DNA"/>
</dbReference>